<feature type="region of interest" description="Disordered" evidence="1">
    <location>
        <begin position="1"/>
        <end position="63"/>
    </location>
</feature>
<protein>
    <submittedName>
        <fullName evidence="2">Uncharacterized protein</fullName>
    </submittedName>
</protein>
<feature type="compositionally biased region" description="Polar residues" evidence="1">
    <location>
        <begin position="1"/>
        <end position="32"/>
    </location>
</feature>
<reference evidence="3" key="1">
    <citation type="journal article" date="2011" name="Nat. Biotechnol.">
        <title>The genomic sequence of the Chinese hamster ovary (CHO)-K1 cell line.</title>
        <authorList>
            <person name="Xu X."/>
            <person name="Nagarajan H."/>
            <person name="Lewis N.E."/>
            <person name="Pan S."/>
            <person name="Cai Z."/>
            <person name="Liu X."/>
            <person name="Chen W."/>
            <person name="Xie M."/>
            <person name="Wang W."/>
            <person name="Hammond S."/>
            <person name="Andersen M.R."/>
            <person name="Neff N."/>
            <person name="Passarelli B."/>
            <person name="Koh W."/>
            <person name="Fan H.C."/>
            <person name="Wang J."/>
            <person name="Gui Y."/>
            <person name="Lee K.H."/>
            <person name="Betenbaugh M.J."/>
            <person name="Quake S.R."/>
            <person name="Famili I."/>
            <person name="Palsson B.O."/>
            <person name="Wang J."/>
        </authorList>
    </citation>
    <scope>NUCLEOTIDE SEQUENCE [LARGE SCALE GENOMIC DNA]</scope>
    <source>
        <strain evidence="3">CHO K1 cell line</strain>
    </source>
</reference>
<evidence type="ECO:0000313" key="3">
    <source>
        <dbReference type="Proteomes" id="UP000001075"/>
    </source>
</evidence>
<name>G3HVL5_CRIGR</name>
<evidence type="ECO:0000313" key="2">
    <source>
        <dbReference type="EMBL" id="EGW12626.1"/>
    </source>
</evidence>
<dbReference type="InParanoid" id="G3HVL5"/>
<evidence type="ECO:0000256" key="1">
    <source>
        <dbReference type="SAM" id="MobiDB-lite"/>
    </source>
</evidence>
<organism evidence="2 3">
    <name type="scientific">Cricetulus griseus</name>
    <name type="common">Chinese hamster</name>
    <name type="synonym">Cricetulus barabensis griseus</name>
    <dbReference type="NCBI Taxonomy" id="10029"/>
    <lineage>
        <taxon>Eukaryota</taxon>
        <taxon>Metazoa</taxon>
        <taxon>Chordata</taxon>
        <taxon>Craniata</taxon>
        <taxon>Vertebrata</taxon>
        <taxon>Euteleostomi</taxon>
        <taxon>Mammalia</taxon>
        <taxon>Eutheria</taxon>
        <taxon>Euarchontoglires</taxon>
        <taxon>Glires</taxon>
        <taxon>Rodentia</taxon>
        <taxon>Myomorpha</taxon>
        <taxon>Muroidea</taxon>
        <taxon>Cricetidae</taxon>
        <taxon>Cricetinae</taxon>
        <taxon>Cricetulus</taxon>
    </lineage>
</organism>
<proteinExistence type="predicted"/>
<dbReference type="EMBL" id="JH000781">
    <property type="protein sequence ID" value="EGW12626.1"/>
    <property type="molecule type" value="Genomic_DNA"/>
</dbReference>
<gene>
    <name evidence="2" type="ORF">I79_015013</name>
</gene>
<dbReference type="Proteomes" id="UP000001075">
    <property type="component" value="Unassembled WGS sequence"/>
</dbReference>
<dbReference type="AlphaFoldDB" id="G3HVL5"/>
<sequence length="63" mass="7247">MKQSHSDVSSRQFSQKESSQTANTKSRQTLTSHRAIYTQVSGDRWNYPFNPEAHVPGYLHPQI</sequence>
<accession>G3HVL5</accession>